<evidence type="ECO:0000313" key="1">
    <source>
        <dbReference type="EMBL" id="JAD41688.1"/>
    </source>
</evidence>
<accession>A0A0A8ZVH9</accession>
<sequence>MAYPPPPDAMLYECASFWPALSEVDPT</sequence>
<dbReference type="EMBL" id="GBRH01256207">
    <property type="protein sequence ID" value="JAD41688.1"/>
    <property type="molecule type" value="Transcribed_RNA"/>
</dbReference>
<proteinExistence type="predicted"/>
<organism evidence="1">
    <name type="scientific">Arundo donax</name>
    <name type="common">Giant reed</name>
    <name type="synonym">Donax arundinaceus</name>
    <dbReference type="NCBI Taxonomy" id="35708"/>
    <lineage>
        <taxon>Eukaryota</taxon>
        <taxon>Viridiplantae</taxon>
        <taxon>Streptophyta</taxon>
        <taxon>Embryophyta</taxon>
        <taxon>Tracheophyta</taxon>
        <taxon>Spermatophyta</taxon>
        <taxon>Magnoliopsida</taxon>
        <taxon>Liliopsida</taxon>
        <taxon>Poales</taxon>
        <taxon>Poaceae</taxon>
        <taxon>PACMAD clade</taxon>
        <taxon>Arundinoideae</taxon>
        <taxon>Arundineae</taxon>
        <taxon>Arundo</taxon>
    </lineage>
</organism>
<protein>
    <submittedName>
        <fullName evidence="1">Uncharacterized protein</fullName>
    </submittedName>
</protein>
<reference evidence="1" key="2">
    <citation type="journal article" date="2015" name="Data Brief">
        <title>Shoot transcriptome of the giant reed, Arundo donax.</title>
        <authorList>
            <person name="Barrero R.A."/>
            <person name="Guerrero F.D."/>
            <person name="Moolhuijzen P."/>
            <person name="Goolsby J.A."/>
            <person name="Tidwell J."/>
            <person name="Bellgard S.E."/>
            <person name="Bellgard M.I."/>
        </authorList>
    </citation>
    <scope>NUCLEOTIDE SEQUENCE</scope>
    <source>
        <tissue evidence="1">Shoot tissue taken approximately 20 cm above the soil surface</tissue>
    </source>
</reference>
<reference evidence="1" key="1">
    <citation type="submission" date="2014-09" db="EMBL/GenBank/DDBJ databases">
        <authorList>
            <person name="Magalhaes I.L.F."/>
            <person name="Oliveira U."/>
            <person name="Santos F.R."/>
            <person name="Vidigal T.H.D.A."/>
            <person name="Brescovit A.D."/>
            <person name="Santos A.J."/>
        </authorList>
    </citation>
    <scope>NUCLEOTIDE SEQUENCE</scope>
    <source>
        <tissue evidence="1">Shoot tissue taken approximately 20 cm above the soil surface</tissue>
    </source>
</reference>
<dbReference type="AlphaFoldDB" id="A0A0A8ZVH9"/>
<name>A0A0A8ZVH9_ARUDO</name>